<evidence type="ECO:0000313" key="3">
    <source>
        <dbReference type="EMBL" id="CAE6448534.1"/>
    </source>
</evidence>
<evidence type="ECO:0000313" key="4">
    <source>
        <dbReference type="Proteomes" id="UP000663850"/>
    </source>
</evidence>
<feature type="compositionally biased region" description="Polar residues" evidence="1">
    <location>
        <begin position="89"/>
        <end position="100"/>
    </location>
</feature>
<name>A0A8H3B5I5_9AGAM</name>
<protein>
    <submittedName>
        <fullName evidence="3">Uncharacterized protein</fullName>
    </submittedName>
</protein>
<feature type="compositionally biased region" description="Pro residues" evidence="1">
    <location>
        <begin position="107"/>
        <end position="119"/>
    </location>
</feature>
<feature type="compositionally biased region" description="Pro residues" evidence="1">
    <location>
        <begin position="253"/>
        <end position="287"/>
    </location>
</feature>
<comment type="caution">
    <text evidence="3">The sequence shown here is derived from an EMBL/GenBank/DDBJ whole genome shotgun (WGS) entry which is preliminary data.</text>
</comment>
<organism evidence="3 4">
    <name type="scientific">Rhizoctonia solani</name>
    <dbReference type="NCBI Taxonomy" id="456999"/>
    <lineage>
        <taxon>Eukaryota</taxon>
        <taxon>Fungi</taxon>
        <taxon>Dikarya</taxon>
        <taxon>Basidiomycota</taxon>
        <taxon>Agaricomycotina</taxon>
        <taxon>Agaricomycetes</taxon>
        <taxon>Cantharellales</taxon>
        <taxon>Ceratobasidiaceae</taxon>
        <taxon>Rhizoctonia</taxon>
    </lineage>
</organism>
<feature type="chain" id="PRO_5034152142" evidence="2">
    <location>
        <begin position="21"/>
        <end position="322"/>
    </location>
</feature>
<evidence type="ECO:0000256" key="1">
    <source>
        <dbReference type="SAM" id="MobiDB-lite"/>
    </source>
</evidence>
<gene>
    <name evidence="3" type="ORF">RDB_LOCUS38731</name>
</gene>
<feature type="compositionally biased region" description="Pro residues" evidence="1">
    <location>
        <begin position="173"/>
        <end position="199"/>
    </location>
</feature>
<feature type="compositionally biased region" description="Pro residues" evidence="1">
    <location>
        <begin position="128"/>
        <end position="146"/>
    </location>
</feature>
<feature type="signal peptide" evidence="2">
    <location>
        <begin position="1"/>
        <end position="20"/>
    </location>
</feature>
<proteinExistence type="predicted"/>
<accession>A0A8H3B5I5</accession>
<dbReference type="EMBL" id="CAJMWZ010002085">
    <property type="protein sequence ID" value="CAE6448534.1"/>
    <property type="molecule type" value="Genomic_DNA"/>
</dbReference>
<sequence>MYQLSRAFVVAAVIGSAVLCAPVSQDAGKPVSTGSIFGITHQNPNYQTHPTELRIVPALAKDAGQEQGQEQLTVQQAIQLCPEAKTIAVSSKNSKRSPQVPNGGALAPPPVLEPQPGAPRPVVARSQAPPPNPQGLPQPKPLPPHPVAARSDSGQPPKDEIPPPPVSQSLPGTPKPHAPRDLPPQPVPVPQPAAVPAPAPEALHPIAARSQAPPPPPKPEVAQPEPLPLHQAAAHSIPEQPPKAEALVSEPVPDSPAPRPPVARSPQGQPQPIPQAQPVPERIPQPPHLVVARSGLPQVPRPDAEVAPQPVLQPGAPFSTGN</sequence>
<dbReference type="Proteomes" id="UP000663850">
    <property type="component" value="Unassembled WGS sequence"/>
</dbReference>
<keyword evidence="2" id="KW-0732">Signal</keyword>
<evidence type="ECO:0000256" key="2">
    <source>
        <dbReference type="SAM" id="SignalP"/>
    </source>
</evidence>
<dbReference type="AlphaFoldDB" id="A0A8H3B5I5"/>
<reference evidence="3" key="1">
    <citation type="submission" date="2021-01" db="EMBL/GenBank/DDBJ databases">
        <authorList>
            <person name="Kaushik A."/>
        </authorList>
    </citation>
    <scope>NUCLEOTIDE SEQUENCE</scope>
    <source>
        <strain evidence="3">Type strain: AG8-Rh-89/</strain>
    </source>
</reference>
<feature type="region of interest" description="Disordered" evidence="1">
    <location>
        <begin position="89"/>
        <end position="322"/>
    </location>
</feature>